<gene>
    <name evidence="2" type="ORF">LTR05_008458</name>
</gene>
<feature type="chain" id="PRO_5043042392" evidence="1">
    <location>
        <begin position="23"/>
        <end position="132"/>
    </location>
</feature>
<organism evidence="2 3">
    <name type="scientific">Lithohypha guttulata</name>
    <dbReference type="NCBI Taxonomy" id="1690604"/>
    <lineage>
        <taxon>Eukaryota</taxon>
        <taxon>Fungi</taxon>
        <taxon>Dikarya</taxon>
        <taxon>Ascomycota</taxon>
        <taxon>Pezizomycotina</taxon>
        <taxon>Eurotiomycetes</taxon>
        <taxon>Chaetothyriomycetidae</taxon>
        <taxon>Chaetothyriales</taxon>
        <taxon>Trichomeriaceae</taxon>
        <taxon>Lithohypha</taxon>
    </lineage>
</organism>
<dbReference type="EMBL" id="JAVRRJ010000012">
    <property type="protein sequence ID" value="KAK5080753.1"/>
    <property type="molecule type" value="Genomic_DNA"/>
</dbReference>
<evidence type="ECO:0000313" key="2">
    <source>
        <dbReference type="EMBL" id="KAK5080753.1"/>
    </source>
</evidence>
<proteinExistence type="predicted"/>
<comment type="caution">
    <text evidence="2">The sequence shown here is derived from an EMBL/GenBank/DDBJ whole genome shotgun (WGS) entry which is preliminary data.</text>
</comment>
<feature type="signal peptide" evidence="1">
    <location>
        <begin position="1"/>
        <end position="22"/>
    </location>
</feature>
<accession>A0AAN7PJX7</accession>
<evidence type="ECO:0000313" key="3">
    <source>
        <dbReference type="Proteomes" id="UP001309876"/>
    </source>
</evidence>
<name>A0AAN7PJX7_9EURO</name>
<sequence>MSRNFLDICVLVLALYTAISTCLPSFNEIVLPKKRNSDLRTIFLGIKSFSMSIDITTDRKEECVNVGDELPPSKHEYPDQITIPKNTKCWVFADAGCLLDGGVAPSPYETKDYVLVVKFLNPDDCKSFKCTF</sequence>
<dbReference type="Proteomes" id="UP001309876">
    <property type="component" value="Unassembled WGS sequence"/>
</dbReference>
<keyword evidence="3" id="KW-1185">Reference proteome</keyword>
<protein>
    <submittedName>
        <fullName evidence="2">Uncharacterized protein</fullName>
    </submittedName>
</protein>
<keyword evidence="1" id="KW-0732">Signal</keyword>
<dbReference type="AlphaFoldDB" id="A0AAN7PJX7"/>
<reference evidence="2 3" key="1">
    <citation type="submission" date="2023-08" db="EMBL/GenBank/DDBJ databases">
        <title>Black Yeasts Isolated from many extreme environments.</title>
        <authorList>
            <person name="Coleine C."/>
            <person name="Stajich J.E."/>
            <person name="Selbmann L."/>
        </authorList>
    </citation>
    <scope>NUCLEOTIDE SEQUENCE [LARGE SCALE GENOMIC DNA]</scope>
    <source>
        <strain evidence="2 3">CCFEE 5910</strain>
    </source>
</reference>
<evidence type="ECO:0000256" key="1">
    <source>
        <dbReference type="SAM" id="SignalP"/>
    </source>
</evidence>